<dbReference type="PROSITE" id="PS50004">
    <property type="entry name" value="C2"/>
    <property type="match status" value="1"/>
</dbReference>
<gene>
    <name evidence="5" type="primary">LOC100369980</name>
</gene>
<organism evidence="4 5">
    <name type="scientific">Saccoglossus kowalevskii</name>
    <name type="common">Acorn worm</name>
    <dbReference type="NCBI Taxonomy" id="10224"/>
    <lineage>
        <taxon>Eukaryota</taxon>
        <taxon>Metazoa</taxon>
        <taxon>Hemichordata</taxon>
        <taxon>Enteropneusta</taxon>
        <taxon>Harrimaniidae</taxon>
        <taxon>Saccoglossus</taxon>
    </lineage>
</organism>
<dbReference type="GeneID" id="100369980"/>
<protein>
    <submittedName>
        <fullName evidence="5">Regulating synaptic membrane exocytosis protein 1-like</fullName>
    </submittedName>
</protein>
<evidence type="ECO:0000313" key="4">
    <source>
        <dbReference type="Proteomes" id="UP000694865"/>
    </source>
</evidence>
<reference evidence="5" key="1">
    <citation type="submission" date="2025-08" db="UniProtKB">
        <authorList>
            <consortium name="RefSeq"/>
        </authorList>
    </citation>
    <scope>IDENTIFICATION</scope>
    <source>
        <tissue evidence="5">Testes</tissue>
    </source>
</reference>
<dbReference type="Pfam" id="PF00168">
    <property type="entry name" value="C2"/>
    <property type="match status" value="1"/>
</dbReference>
<dbReference type="InterPro" id="IPR000008">
    <property type="entry name" value="C2_dom"/>
</dbReference>
<dbReference type="PANTHER" id="PTHR12157:SF21">
    <property type="entry name" value="RAB3 INTERACTING MOLECULE, ISOFORM F"/>
    <property type="match status" value="1"/>
</dbReference>
<evidence type="ECO:0000256" key="2">
    <source>
        <dbReference type="ARBA" id="ARBA00034103"/>
    </source>
</evidence>
<dbReference type="Gene3D" id="2.60.40.150">
    <property type="entry name" value="C2 domain"/>
    <property type="match status" value="1"/>
</dbReference>
<accession>A0ABM0GWN1</accession>
<evidence type="ECO:0000259" key="3">
    <source>
        <dbReference type="PROSITE" id="PS50004"/>
    </source>
</evidence>
<evidence type="ECO:0000256" key="1">
    <source>
        <dbReference type="ARBA" id="ARBA00023018"/>
    </source>
</evidence>
<sequence length="155" mass="17756">MGNMVSEENPFGPGQIVEGRQREAENKLGEIQLSFSRRKGQLIIEVVRARGLTPKPGRITPAAPYVKLYLMWGRVCIGKKKTRTVEPSFVPVFQEQFAFSWEYTGKILQVKVWGNYDMLLDRKNFIGMVQIRLEQLSVPQSGEELNGWYKLLPVP</sequence>
<dbReference type="SUPFAM" id="SSF49562">
    <property type="entry name" value="C2 domain (Calcium/lipid-binding domain, CaLB)"/>
    <property type="match status" value="1"/>
</dbReference>
<keyword evidence="1" id="KW-0770">Synapse</keyword>
<dbReference type="PANTHER" id="PTHR12157">
    <property type="entry name" value="REGULATING SYNAPTIC MEMBRANE EXOCYTOSIS PROTEIN"/>
    <property type="match status" value="1"/>
</dbReference>
<evidence type="ECO:0000313" key="5">
    <source>
        <dbReference type="RefSeq" id="XP_002738971.1"/>
    </source>
</evidence>
<dbReference type="InterPro" id="IPR035892">
    <property type="entry name" value="C2_domain_sf"/>
</dbReference>
<name>A0ABM0GWN1_SACKO</name>
<dbReference type="Proteomes" id="UP000694865">
    <property type="component" value="Unplaced"/>
</dbReference>
<proteinExistence type="predicted"/>
<feature type="domain" description="C2" evidence="3">
    <location>
        <begin position="27"/>
        <end position="149"/>
    </location>
</feature>
<dbReference type="SMART" id="SM00239">
    <property type="entry name" value="C2"/>
    <property type="match status" value="1"/>
</dbReference>
<keyword evidence="4" id="KW-1185">Reference proteome</keyword>
<comment type="subcellular location">
    <subcellularLocation>
        <location evidence="2">Synapse</location>
    </subcellularLocation>
</comment>
<dbReference type="InterPro" id="IPR039032">
    <property type="entry name" value="Rim-like"/>
</dbReference>
<dbReference type="RefSeq" id="XP_002738971.1">
    <property type="nucleotide sequence ID" value="XM_002738925.2"/>
</dbReference>